<dbReference type="AlphaFoldDB" id="A0AAV3ZQ65"/>
<comment type="caution">
    <text evidence="1">The sequence shown here is derived from an EMBL/GenBank/DDBJ whole genome shotgun (WGS) entry which is preliminary data.</text>
</comment>
<dbReference type="EMBL" id="BLXT01002685">
    <property type="protein sequence ID" value="GFN96607.1"/>
    <property type="molecule type" value="Genomic_DNA"/>
</dbReference>
<proteinExistence type="predicted"/>
<evidence type="ECO:0000313" key="2">
    <source>
        <dbReference type="Proteomes" id="UP000735302"/>
    </source>
</evidence>
<name>A0AAV3ZQ65_9GAST</name>
<accession>A0AAV3ZQ65</accession>
<keyword evidence="2" id="KW-1185">Reference proteome</keyword>
<dbReference type="Proteomes" id="UP000735302">
    <property type="component" value="Unassembled WGS sequence"/>
</dbReference>
<organism evidence="1 2">
    <name type="scientific">Plakobranchus ocellatus</name>
    <dbReference type="NCBI Taxonomy" id="259542"/>
    <lineage>
        <taxon>Eukaryota</taxon>
        <taxon>Metazoa</taxon>
        <taxon>Spiralia</taxon>
        <taxon>Lophotrochozoa</taxon>
        <taxon>Mollusca</taxon>
        <taxon>Gastropoda</taxon>
        <taxon>Heterobranchia</taxon>
        <taxon>Euthyneura</taxon>
        <taxon>Panpulmonata</taxon>
        <taxon>Sacoglossa</taxon>
        <taxon>Placobranchoidea</taxon>
        <taxon>Plakobranchidae</taxon>
        <taxon>Plakobranchus</taxon>
    </lineage>
</organism>
<gene>
    <name evidence="1" type="ORF">PoB_002311300</name>
</gene>
<evidence type="ECO:0000313" key="1">
    <source>
        <dbReference type="EMBL" id="GFN96607.1"/>
    </source>
</evidence>
<sequence length="79" mass="8844">MPGLSTKYVEQEEICIQFLYCSQCIKLADLQLQQQQQSSQAEVVGAQVQLAAGSGARFSKGQIWLFSRCVKREMELCPS</sequence>
<protein>
    <submittedName>
        <fullName evidence="1">Uncharacterized protein</fullName>
    </submittedName>
</protein>
<reference evidence="1 2" key="1">
    <citation type="journal article" date="2021" name="Elife">
        <title>Chloroplast acquisition without the gene transfer in kleptoplastic sea slugs, Plakobranchus ocellatus.</title>
        <authorList>
            <person name="Maeda T."/>
            <person name="Takahashi S."/>
            <person name="Yoshida T."/>
            <person name="Shimamura S."/>
            <person name="Takaki Y."/>
            <person name="Nagai Y."/>
            <person name="Toyoda A."/>
            <person name="Suzuki Y."/>
            <person name="Arimoto A."/>
            <person name="Ishii H."/>
            <person name="Satoh N."/>
            <person name="Nishiyama T."/>
            <person name="Hasebe M."/>
            <person name="Maruyama T."/>
            <person name="Minagawa J."/>
            <person name="Obokata J."/>
            <person name="Shigenobu S."/>
        </authorList>
    </citation>
    <scope>NUCLEOTIDE SEQUENCE [LARGE SCALE GENOMIC DNA]</scope>
</reference>